<dbReference type="Proteomes" id="UP000313988">
    <property type="component" value="Unassembled WGS sequence"/>
</dbReference>
<dbReference type="RefSeq" id="WP_139399677.1">
    <property type="nucleotide sequence ID" value="NZ_JACHEW010000002.1"/>
</dbReference>
<dbReference type="EMBL" id="VDMO01000001">
    <property type="protein sequence ID" value="TNM72854.1"/>
    <property type="molecule type" value="Genomic_DNA"/>
</dbReference>
<dbReference type="InterPro" id="IPR029033">
    <property type="entry name" value="His_PPase_superfam"/>
</dbReference>
<dbReference type="GO" id="GO:0016787">
    <property type="term" value="F:hydrolase activity"/>
    <property type="evidence" value="ECO:0007669"/>
    <property type="project" value="UniProtKB-KW"/>
</dbReference>
<evidence type="ECO:0000313" key="4">
    <source>
        <dbReference type="Proteomes" id="UP000313988"/>
    </source>
</evidence>
<dbReference type="CDD" id="cd07067">
    <property type="entry name" value="HP_PGM_like"/>
    <property type="match status" value="1"/>
</dbReference>
<dbReference type="Pfam" id="PF00300">
    <property type="entry name" value="His_Phos_1"/>
    <property type="match status" value="2"/>
</dbReference>
<comment type="caution">
    <text evidence="3">The sequence shown here is derived from an EMBL/GenBank/DDBJ whole genome shotgun (WGS) entry which is preliminary data.</text>
</comment>
<sequence>MSELILIRHGQATPFEADTDRLSPLGEQQARAVGLALSAEGFTPTHVVHGPLVRQRRTAQLAAGAAHFADADAPAPWPEAVEDARLAEYDGDGLIRTLAPLLVTQDTGFAASMEQFQERRNAPDRNRAFQPMLEHLAGAWQEGSVTHPGVEGWSAFRSRVQAALAELTRLPSGSFVLAFTSGGVIGLMVALALDAPDAAALRLNWRVRNGSLTRFTFSAGLPGSGRLSLDSFNEVAHLPPELRSWR</sequence>
<organism evidence="3 4">
    <name type="scientific">Deinococcus radiopugnans ATCC 19172</name>
    <dbReference type="NCBI Taxonomy" id="585398"/>
    <lineage>
        <taxon>Bacteria</taxon>
        <taxon>Thermotogati</taxon>
        <taxon>Deinococcota</taxon>
        <taxon>Deinococci</taxon>
        <taxon>Deinococcales</taxon>
        <taxon>Deinococcaceae</taxon>
        <taxon>Deinococcus</taxon>
    </lineage>
</organism>
<name>A0A5C4YBR2_9DEIO</name>
<evidence type="ECO:0000313" key="2">
    <source>
        <dbReference type="EMBL" id="MBB6015464.1"/>
    </source>
</evidence>
<keyword evidence="5" id="KW-1185">Reference proteome</keyword>
<dbReference type="SUPFAM" id="SSF53254">
    <property type="entry name" value="Phosphoglycerate mutase-like"/>
    <property type="match status" value="1"/>
</dbReference>
<gene>
    <name evidence="3" type="ORF">FHR04_00015</name>
    <name evidence="2" type="ORF">HNQ04_000693</name>
</gene>
<dbReference type="InterPro" id="IPR051021">
    <property type="entry name" value="Mito_Ser/Thr_phosphatase"/>
</dbReference>
<evidence type="ECO:0000313" key="3">
    <source>
        <dbReference type="EMBL" id="TNM72854.1"/>
    </source>
</evidence>
<evidence type="ECO:0000313" key="5">
    <source>
        <dbReference type="Proteomes" id="UP000629870"/>
    </source>
</evidence>
<dbReference type="Gene3D" id="3.40.50.1240">
    <property type="entry name" value="Phosphoglycerate mutase-like"/>
    <property type="match status" value="1"/>
</dbReference>
<keyword evidence="1" id="KW-0378">Hydrolase</keyword>
<dbReference type="OrthoDB" id="9782128at2"/>
<dbReference type="PANTHER" id="PTHR20935">
    <property type="entry name" value="PHOSPHOGLYCERATE MUTASE-RELATED"/>
    <property type="match status" value="1"/>
</dbReference>
<dbReference type="SMART" id="SM00855">
    <property type="entry name" value="PGAM"/>
    <property type="match status" value="1"/>
</dbReference>
<reference evidence="3 4" key="1">
    <citation type="submission" date="2019-06" db="EMBL/GenBank/DDBJ databases">
        <title>Genome sequence of Deinococcus radiopugnans ATCC 19172.</title>
        <authorList>
            <person name="Maclea K.S."/>
            <person name="Maynard C.R."/>
        </authorList>
    </citation>
    <scope>NUCLEOTIDE SEQUENCE [LARGE SCALE GENOMIC DNA]</scope>
    <source>
        <strain evidence="3 4">ATCC 19172</strain>
    </source>
</reference>
<proteinExistence type="predicted"/>
<dbReference type="Proteomes" id="UP000629870">
    <property type="component" value="Unassembled WGS sequence"/>
</dbReference>
<reference evidence="2 5" key="2">
    <citation type="submission" date="2020-08" db="EMBL/GenBank/DDBJ databases">
        <title>Genomic Encyclopedia of Type Strains, Phase IV (KMG-IV): sequencing the most valuable type-strain genomes for metagenomic binning, comparative biology and taxonomic classification.</title>
        <authorList>
            <person name="Goeker M."/>
        </authorList>
    </citation>
    <scope>NUCLEOTIDE SEQUENCE [LARGE SCALE GENOMIC DNA]</scope>
    <source>
        <strain evidence="2 5">DSM 12027</strain>
    </source>
</reference>
<accession>A0A5C4YBR2</accession>
<evidence type="ECO:0000256" key="1">
    <source>
        <dbReference type="ARBA" id="ARBA00022801"/>
    </source>
</evidence>
<protein>
    <submittedName>
        <fullName evidence="2">Broad specificity phosphatase PhoE</fullName>
    </submittedName>
    <submittedName>
        <fullName evidence="3">Histidine phosphatase family protein</fullName>
    </submittedName>
</protein>
<dbReference type="AlphaFoldDB" id="A0A5C4YBR2"/>
<dbReference type="EMBL" id="JACHEW010000002">
    <property type="protein sequence ID" value="MBB6015464.1"/>
    <property type="molecule type" value="Genomic_DNA"/>
</dbReference>
<dbReference type="PANTHER" id="PTHR20935:SF0">
    <property type="entry name" value="SERINE_THREONINE-PROTEIN PHOSPHATASE PGAM5, MITOCHONDRIAL"/>
    <property type="match status" value="1"/>
</dbReference>
<dbReference type="InterPro" id="IPR013078">
    <property type="entry name" value="His_Pase_superF_clade-1"/>
</dbReference>